<gene>
    <name evidence="1" type="ORF">DFH08DRAFT_712558</name>
</gene>
<keyword evidence="2" id="KW-1185">Reference proteome</keyword>
<evidence type="ECO:0008006" key="3">
    <source>
        <dbReference type="Google" id="ProtNLM"/>
    </source>
</evidence>
<reference evidence="1" key="1">
    <citation type="submission" date="2023-03" db="EMBL/GenBank/DDBJ databases">
        <title>Massive genome expansion in bonnet fungi (Mycena s.s.) driven by repeated elements and novel gene families across ecological guilds.</title>
        <authorList>
            <consortium name="Lawrence Berkeley National Laboratory"/>
            <person name="Harder C.B."/>
            <person name="Miyauchi S."/>
            <person name="Viragh M."/>
            <person name="Kuo A."/>
            <person name="Thoen E."/>
            <person name="Andreopoulos B."/>
            <person name="Lu D."/>
            <person name="Skrede I."/>
            <person name="Drula E."/>
            <person name="Henrissat B."/>
            <person name="Morin E."/>
            <person name="Kohler A."/>
            <person name="Barry K."/>
            <person name="LaButti K."/>
            <person name="Morin E."/>
            <person name="Salamov A."/>
            <person name="Lipzen A."/>
            <person name="Mereny Z."/>
            <person name="Hegedus B."/>
            <person name="Baldrian P."/>
            <person name="Stursova M."/>
            <person name="Weitz H."/>
            <person name="Taylor A."/>
            <person name="Grigoriev I.V."/>
            <person name="Nagy L.G."/>
            <person name="Martin F."/>
            <person name="Kauserud H."/>
        </authorList>
    </citation>
    <scope>NUCLEOTIDE SEQUENCE</scope>
    <source>
        <strain evidence="1">CBHHK002</strain>
    </source>
</reference>
<protein>
    <recommendedName>
        <fullName evidence="3">Tc1-like transposase DDE domain-containing protein</fullName>
    </recommendedName>
</protein>
<organism evidence="1 2">
    <name type="scientific">Mycena albidolilacea</name>
    <dbReference type="NCBI Taxonomy" id="1033008"/>
    <lineage>
        <taxon>Eukaryota</taxon>
        <taxon>Fungi</taxon>
        <taxon>Dikarya</taxon>
        <taxon>Basidiomycota</taxon>
        <taxon>Agaricomycotina</taxon>
        <taxon>Agaricomycetes</taxon>
        <taxon>Agaricomycetidae</taxon>
        <taxon>Agaricales</taxon>
        <taxon>Marasmiineae</taxon>
        <taxon>Mycenaceae</taxon>
        <taxon>Mycena</taxon>
    </lineage>
</organism>
<comment type="caution">
    <text evidence="1">The sequence shown here is derived from an EMBL/GenBank/DDBJ whole genome shotgun (WGS) entry which is preliminary data.</text>
</comment>
<evidence type="ECO:0000313" key="2">
    <source>
        <dbReference type="Proteomes" id="UP001218218"/>
    </source>
</evidence>
<name>A0AAD6ZGR4_9AGAR</name>
<sequence>KIEYLPPYSPHFQPVKQAFSVIKSYLRRIGIGAFPASAAYYELYRAFQIITPTMTWGFWRHCGLI</sequence>
<proteinExistence type="predicted"/>
<evidence type="ECO:0000313" key="1">
    <source>
        <dbReference type="EMBL" id="KAJ7321930.1"/>
    </source>
</evidence>
<dbReference type="EMBL" id="JARIHO010000049">
    <property type="protein sequence ID" value="KAJ7321930.1"/>
    <property type="molecule type" value="Genomic_DNA"/>
</dbReference>
<accession>A0AAD6ZGR4</accession>
<dbReference type="AlphaFoldDB" id="A0AAD6ZGR4"/>
<feature type="non-terminal residue" evidence="1">
    <location>
        <position position="1"/>
    </location>
</feature>
<dbReference type="Proteomes" id="UP001218218">
    <property type="component" value="Unassembled WGS sequence"/>
</dbReference>